<dbReference type="KEGG" id="bmet:BMMGA3_02420"/>
<accession>I3E388</accession>
<name>I3E388_BACMM</name>
<dbReference type="PANTHER" id="PTHR34978">
    <property type="entry name" value="POSSIBLE SENSOR-TRANSDUCER PROTEIN BLAR"/>
    <property type="match status" value="1"/>
</dbReference>
<proteinExistence type="predicted"/>
<dbReference type="EMBL" id="CP007739">
    <property type="protein sequence ID" value="AIE58952.1"/>
    <property type="molecule type" value="Genomic_DNA"/>
</dbReference>
<keyword evidence="1" id="KW-0472">Membrane</keyword>
<dbReference type="CDD" id="cd07326">
    <property type="entry name" value="M56_BlaR1_MecR1_like"/>
    <property type="match status" value="1"/>
</dbReference>
<feature type="domain" description="Peptidase M56" evidence="2">
    <location>
        <begin position="123"/>
        <end position="246"/>
    </location>
</feature>
<dbReference type="InterPro" id="IPR052173">
    <property type="entry name" value="Beta-lactam_resp_regulator"/>
</dbReference>
<organism evidence="3 4">
    <name type="scientific">Bacillus methanolicus (strain MGA3 / ATCC 53907)</name>
    <dbReference type="NCBI Taxonomy" id="796606"/>
    <lineage>
        <taxon>Bacteria</taxon>
        <taxon>Bacillati</taxon>
        <taxon>Bacillota</taxon>
        <taxon>Bacilli</taxon>
        <taxon>Bacillales</taxon>
        <taxon>Bacillaceae</taxon>
        <taxon>Bacillus</taxon>
    </lineage>
</organism>
<dbReference type="RefSeq" id="WP_003348138.1">
    <property type="nucleotide sequence ID" value="NZ_ADWW01000003.1"/>
</dbReference>
<dbReference type="Gene3D" id="3.30.2010.10">
    <property type="entry name" value="Metalloproteases ('zincins'), catalytic domain"/>
    <property type="match status" value="1"/>
</dbReference>
<evidence type="ECO:0000259" key="2">
    <source>
        <dbReference type="Pfam" id="PF05569"/>
    </source>
</evidence>
<dbReference type="PANTHER" id="PTHR34978:SF3">
    <property type="entry name" value="SLR0241 PROTEIN"/>
    <property type="match status" value="1"/>
</dbReference>
<dbReference type="STRING" id="796606.BMMGA3_02420"/>
<gene>
    <name evidence="3" type="ORF">BMMGA3_02420</name>
</gene>
<keyword evidence="1" id="KW-0812">Transmembrane</keyword>
<evidence type="ECO:0000313" key="4">
    <source>
        <dbReference type="Proteomes" id="UP000027602"/>
    </source>
</evidence>
<dbReference type="Proteomes" id="UP000027602">
    <property type="component" value="Chromosome"/>
</dbReference>
<dbReference type="AlphaFoldDB" id="I3E388"/>
<dbReference type="eggNOG" id="COG0501">
    <property type="taxonomic scope" value="Bacteria"/>
</dbReference>
<reference evidence="3 4" key="1">
    <citation type="journal article" date="2015" name="BMC Genomics">
        <title>Transcriptome analysis of thermophilic methylotrophic Bacillus methanolicus MGA3 using RNA-sequencing provides detailed insights into its previously uncharted transcriptional landscape.</title>
        <authorList>
            <person name="Irla M."/>
            <person name="Neshat A."/>
            <person name="Brautaset T."/>
            <person name="Ruckert C."/>
            <person name="Kalinowski J."/>
            <person name="Wendisch V.F."/>
        </authorList>
    </citation>
    <scope>NUCLEOTIDE SEQUENCE [LARGE SCALE GENOMIC DNA]</scope>
    <source>
        <strain evidence="4">MGA3 / ATCC 53907</strain>
    </source>
</reference>
<protein>
    <submittedName>
        <fullName evidence="3">Putative membrane protein</fullName>
    </submittedName>
</protein>
<dbReference type="OrthoDB" id="2448482at2"/>
<keyword evidence="4" id="KW-1185">Reference proteome</keyword>
<sequence length="293" mass="34249">MTSRMKSELVFAIILLFGGFTLLEMAIFLYHHFGRSLQYWLMPQHSTTMSKGYSILGLTISLFFIIVFVRITWKIIQQLKLSDKWYTKFLLTQNWSKTRYINAQYPEFLNQILVIENHQFVALTTGFIKPKIVISTFVMDHFSEEELRAILLHEQFHSIHRDPFRLMLIKVVTEGLSYIPMLKSLVQYYNTWRELLADQYAFKKMKSSNPLGSVLLKVSKIQANTSFGEAVMHFADVAMNYRIMQIIEPKKHIPIPIIVNKKSLIVSVTLLLINVLIFAICVESQIFCHKFLI</sequence>
<feature type="transmembrane region" description="Helical" evidence="1">
    <location>
        <begin position="53"/>
        <end position="73"/>
    </location>
</feature>
<feature type="transmembrane region" description="Helical" evidence="1">
    <location>
        <begin position="264"/>
        <end position="287"/>
    </location>
</feature>
<evidence type="ECO:0000256" key="1">
    <source>
        <dbReference type="SAM" id="Phobius"/>
    </source>
</evidence>
<dbReference type="Pfam" id="PF05569">
    <property type="entry name" value="Peptidase_M56"/>
    <property type="match status" value="1"/>
</dbReference>
<keyword evidence="1" id="KW-1133">Transmembrane helix</keyword>
<dbReference type="HOGENOM" id="CLU_084753_0_0_9"/>
<evidence type="ECO:0000313" key="3">
    <source>
        <dbReference type="EMBL" id="AIE58952.1"/>
    </source>
</evidence>
<dbReference type="InterPro" id="IPR008756">
    <property type="entry name" value="Peptidase_M56"/>
</dbReference>
<feature type="transmembrane region" description="Helical" evidence="1">
    <location>
        <begin position="9"/>
        <end position="33"/>
    </location>
</feature>